<dbReference type="PROSITE" id="PS50075">
    <property type="entry name" value="CARRIER"/>
    <property type="match status" value="1"/>
</dbReference>
<sequence>MNRTSKSRNGRRPVAVIGYALKFPGAGSRDAFWQLLMDRRCAITRVTPDRFPTDAFFHPKAGPDVPGRSYTFAAGLIDNVWDFDPAVFGISPREAAQIDPQQRHLLEVTYEALEHAGLRPSDLAGSQTGVYVGASSSDHATRYMFDPSAVDVHMMTGNTLSLISNRLSYCFDLHGPSFTVDTACSSSLVAMHLALEAISQGKIDTAIVGGVNMLLAPFSFLGFSRASMLSPAGLCKAFDASGDGYVRGEGAVALVLRAEDVARRNGDRIHSLAVGSGTNQDGRTTGLSLPSSEAQAALLTEVYDACGVSPDDLAFIEAHGTGTRVGDPAEAHALGTSLGQKRSAPLPIGSVKTNIGHLEPASGLAGVVKAIMALEHETLPASLHFNEPNPDIKFDELNVRVADEAMPLPKGKGPRHAGVNSFGFGGSNAHVVLREAKGKTAPKSANAAAPLILSAHNGASLTALAERYAEVMAESNESAAASIANAAAHTRDLLPERMIVASPDLVDGLAAQRDGQSTNMSWRGTALGSDLDVAFVFSGNGSQWAGMGKAAYAANPGFRAALARFDECFKALAGWSVIDDLHSPELSTNVRRASYAQPLLFAIQVATVEALAERGLHPGLAIGHSVGEIGAAWCAGALDLDNAIRVVLARSRRQEVTRHLGSMAAVLVSANEMQSLLERGAFEGLEIAAINSERSITVAGPTAVIDTFIGYAEQERWRVKRLDLDYPFHCALVDPIEDQLLADLADLKPSRSRIPFVSTVTGLELTGETLDAKYWWRNVRAPVNFVGGMKTVCGRGVRVLVEIGPHQVLGSYLHDALRTHGLQGAVINTLGRDVAEGTDEILATAARVLIAGGRIDLDRFAGPVQRPAVALPHYAWQRRRFAIENTGEVLRTFSPPSHPLIGNKLRDGSNEWLSSIDADLFPWLGDHRVEEAAVFPAAGFIEMALAVARETFGNGAIEVRDLEILQPLVFDGVGSFEISAKLSSDTQTLEMYSRLRPGSQEPAFNAKAKIAQSPVTHAACDPWQGIVSDSFDAERLYDVTRRRGFAYGPAFRRIASIDIGQDRTARATFTNAEPLSDRFVLDPTTLDAAFHVLIALAESDPLVPPDALLLPIRAGSFRVYRPGSVATQVVVKVTSATARSQVADFILLDQAGTVVAELLQARCRIVARNLRETPDDLVYGTSFVRNHYFSGASALPAACENGLASALFDASRAAPDTTEAGDVALVLDAGARGAAFAAIKTLMGNDSPVTLTALASSGRLATSAWPLAAQLLLTLSDAGLARETDAGWLLSDDPNLPPIAELVDVLTARYPSWIAEATCLARLPDLLPPLLRDGLETGAGFGSALLDHLDRGSPAARRLVDVVGNAALNILENWPFGQPLRVLVVGASTLPLAVKIASSVNARHGTLVLTDLRKDRLDDMRLSPFDNRMLRMVAWDEAIDQAGYDLILCAGSLHHVAAASGRLDLLAGALRADGALLAAEPSSSLFADLVYGQSPLWWSRSVSPDFPMSALLSDRDWAQSLDDAGLTEATVQADGQILLINAKGMSRPRVIAKDTALRSVIVVSDQSGRPLAQLLETGLADDVRVVPLQASEMRASRRTQIVDLEGIHKALKGDPHSAVTDVIFVAHTETALKGPSSTLTRLTMDLISLAKAMGDKEGLRLWIVCTGAVGGIVDDRPAYPVQTGLWAAARVVQNEYPGLDIRCLDIDPVMTLDVAAGRIAEAVAHPSEDKELRLAADGMSALRVVRGGVLANPDRDEPDDTLRLEFAQSGLFDSFAWRGAVLPALGADQIRIKVAATGLNFRDVMWSLGLLPDEALENGFTGPSIGMECAGVVAAVGSNVTDLQVGDRVVTFAANAFSSDVVVEARFAAPIPDDVATEAAATLPVAFLTAHYALTHLARLQAGETVLIHGGAGGVGLAAIQIAKICGAKIIATAGSPDRRALLRDLGVDHVFDSRSLSFVEDVSRATQGVDVVLNSLAGEAMARSIDCLKPFGRFLELGKRDYYQNTHIALRPFRNNLSYFGIDADQLLSKNDALIRTLFGELMAMFATGELVPLPYRIFDAGETSTAFRLMQRSGHMGKILIRPPREMPVRRVQVDLKIDPEGGYLIVGGLGGFGLATARWLAAKGARHIHLVSRSGQPAEDAAAMIDAIRSDGIEVHVAAVDVTDKAALDHYLQTFDSAKAPLKGVFHVAMVLDDAFAKDLSRQRIAQVLAPKVAGAVNLDELTRRFDLDHFVLFSSVSAMIGNVGQTNYVAANAFLEGLARCRRVEGLPALAVGFGAISDVGYLARNASVNQTLSQRLGRSALSADEALHGLEALLRCDPHDVRQAAVQFARVDWSMARKELRTVKTPLFKELQLDDAAGDGGSIAAAELLNQLRELPDEEVQKRLGDLMAESITRTLRLPAGDIDRNRALSEFGMDSLMMLELRMAVEEKMGIEIPLMSLTSSLTVTDISKRLTTMLRNHDKAVMTGQMSVLAQEHIEVPIDISEADVAVTAAAVARRAKAVDRIL</sequence>
<keyword evidence="2" id="KW-0597">Phosphoprotein</keyword>
<dbReference type="Gene3D" id="3.40.47.10">
    <property type="match status" value="1"/>
</dbReference>
<dbReference type="InterPro" id="IPR020807">
    <property type="entry name" value="PKS_DH"/>
</dbReference>
<dbReference type="Gene3D" id="3.40.50.150">
    <property type="entry name" value="Vaccinia Virus protein VP39"/>
    <property type="match status" value="1"/>
</dbReference>
<dbReference type="InterPro" id="IPR020806">
    <property type="entry name" value="PKS_PP-bd"/>
</dbReference>
<dbReference type="InterPro" id="IPR016035">
    <property type="entry name" value="Acyl_Trfase/lysoPLipase"/>
</dbReference>
<evidence type="ECO:0000256" key="4">
    <source>
        <dbReference type="ARBA" id="ARBA00022857"/>
    </source>
</evidence>
<dbReference type="SUPFAM" id="SSF50129">
    <property type="entry name" value="GroES-like"/>
    <property type="match status" value="1"/>
</dbReference>
<dbReference type="Proteomes" id="UP000194137">
    <property type="component" value="Chromosome"/>
</dbReference>
<dbReference type="EMBL" id="CP021112">
    <property type="protein sequence ID" value="ARQ02301.1"/>
    <property type="molecule type" value="Genomic_DNA"/>
</dbReference>
<evidence type="ECO:0000256" key="1">
    <source>
        <dbReference type="ARBA" id="ARBA00022450"/>
    </source>
</evidence>
<dbReference type="InterPro" id="IPR006162">
    <property type="entry name" value="Ppantetheine_attach_site"/>
</dbReference>
<accession>A0A1W6ZYS4</accession>
<gene>
    <name evidence="11" type="ORF">CAK95_26770</name>
</gene>
<dbReference type="Pfam" id="PF00550">
    <property type="entry name" value="PP-binding"/>
    <property type="match status" value="1"/>
</dbReference>
<dbReference type="PROSITE" id="PS00012">
    <property type="entry name" value="PHOSPHOPANTETHEINE"/>
    <property type="match status" value="1"/>
</dbReference>
<dbReference type="InterPro" id="IPR016039">
    <property type="entry name" value="Thiolase-like"/>
</dbReference>
<dbReference type="InterPro" id="IPR002364">
    <property type="entry name" value="Quin_OxRdtase/zeta-crystal_CS"/>
</dbReference>
<protein>
    <submittedName>
        <fullName evidence="11">Uncharacterized protein</fullName>
    </submittedName>
</protein>
<dbReference type="PROSITE" id="PS52004">
    <property type="entry name" value="KS3_2"/>
    <property type="match status" value="1"/>
</dbReference>
<dbReference type="PROSITE" id="PS01162">
    <property type="entry name" value="QOR_ZETA_CRYSTAL"/>
    <property type="match status" value="1"/>
</dbReference>
<keyword evidence="12" id="KW-1185">Reference proteome</keyword>
<dbReference type="KEGG" id="psin:CAK95_26770"/>
<dbReference type="Pfam" id="PF14765">
    <property type="entry name" value="PS-DH"/>
    <property type="match status" value="1"/>
</dbReference>
<dbReference type="InterPro" id="IPR049900">
    <property type="entry name" value="PKS_mFAS_DH"/>
</dbReference>
<dbReference type="CDD" id="cd05195">
    <property type="entry name" value="enoyl_red"/>
    <property type="match status" value="1"/>
</dbReference>
<dbReference type="SUPFAM" id="SSF52151">
    <property type="entry name" value="FabD/lysophospholipase-like"/>
    <property type="match status" value="1"/>
</dbReference>
<dbReference type="Gene3D" id="3.40.366.10">
    <property type="entry name" value="Malonyl-Coenzyme A Acyl Carrier Protein, domain 2"/>
    <property type="match status" value="1"/>
</dbReference>
<dbReference type="FunFam" id="3.40.50.720:FF:000209">
    <property type="entry name" value="Polyketide synthase Pks12"/>
    <property type="match status" value="1"/>
</dbReference>
<dbReference type="Pfam" id="PF08659">
    <property type="entry name" value="KR"/>
    <property type="match status" value="1"/>
</dbReference>
<dbReference type="GO" id="GO:0008270">
    <property type="term" value="F:zinc ion binding"/>
    <property type="evidence" value="ECO:0007669"/>
    <property type="project" value="InterPro"/>
</dbReference>
<feature type="domain" description="Carrier" evidence="8">
    <location>
        <begin position="2383"/>
        <end position="2461"/>
    </location>
</feature>
<dbReference type="Gene3D" id="3.90.180.10">
    <property type="entry name" value="Medium-chain alcohol dehydrogenases, catalytic domain"/>
    <property type="match status" value="1"/>
</dbReference>
<keyword evidence="4" id="KW-0521">NADP</keyword>
<feature type="active site" description="Proton donor; for dehydratase activity" evidence="7">
    <location>
        <position position="1087"/>
    </location>
</feature>
<dbReference type="PANTHER" id="PTHR43775">
    <property type="entry name" value="FATTY ACID SYNTHASE"/>
    <property type="match status" value="1"/>
</dbReference>
<dbReference type="Gene3D" id="1.10.1200.10">
    <property type="entry name" value="ACP-like"/>
    <property type="match status" value="1"/>
</dbReference>
<dbReference type="SUPFAM" id="SSF51735">
    <property type="entry name" value="NAD(P)-binding Rossmann-fold domains"/>
    <property type="match status" value="3"/>
</dbReference>
<dbReference type="SMART" id="SM00825">
    <property type="entry name" value="PKS_KS"/>
    <property type="match status" value="1"/>
</dbReference>
<name>A0A1W6ZYS4_9HYPH</name>
<dbReference type="Gene3D" id="3.30.70.3290">
    <property type="match status" value="1"/>
</dbReference>
<dbReference type="Pfam" id="PF00109">
    <property type="entry name" value="ketoacyl-synt"/>
    <property type="match status" value="1"/>
</dbReference>
<dbReference type="Pfam" id="PF00698">
    <property type="entry name" value="Acyl_transf_1"/>
    <property type="match status" value="1"/>
</dbReference>
<dbReference type="InterPro" id="IPR050091">
    <property type="entry name" value="PKS_NRPS_Biosynth_Enz"/>
</dbReference>
<organism evidence="11 12">
    <name type="scientific">Pseudorhodoplanes sinuspersici</name>
    <dbReference type="NCBI Taxonomy" id="1235591"/>
    <lineage>
        <taxon>Bacteria</taxon>
        <taxon>Pseudomonadati</taxon>
        <taxon>Pseudomonadota</taxon>
        <taxon>Alphaproteobacteria</taxon>
        <taxon>Hyphomicrobiales</taxon>
        <taxon>Pseudorhodoplanes</taxon>
    </lineage>
</organism>
<evidence type="ECO:0000313" key="12">
    <source>
        <dbReference type="Proteomes" id="UP000194137"/>
    </source>
</evidence>
<evidence type="ECO:0000259" key="10">
    <source>
        <dbReference type="PROSITE" id="PS52019"/>
    </source>
</evidence>
<dbReference type="SUPFAM" id="SSF53335">
    <property type="entry name" value="S-adenosyl-L-methionine-dependent methyltransferases"/>
    <property type="match status" value="1"/>
</dbReference>
<dbReference type="InterPro" id="IPR016036">
    <property type="entry name" value="Malonyl_transacylase_ACP-bd"/>
</dbReference>
<dbReference type="CDD" id="cd00833">
    <property type="entry name" value="PKS"/>
    <property type="match status" value="1"/>
</dbReference>
<dbReference type="SUPFAM" id="SSF47336">
    <property type="entry name" value="ACP-like"/>
    <property type="match status" value="1"/>
</dbReference>
<dbReference type="InterPro" id="IPR013968">
    <property type="entry name" value="PKS_KR"/>
</dbReference>
<evidence type="ECO:0000256" key="3">
    <source>
        <dbReference type="ARBA" id="ARBA00022679"/>
    </source>
</evidence>
<dbReference type="PANTHER" id="PTHR43775:SF37">
    <property type="entry name" value="SI:DKEY-61P9.11"/>
    <property type="match status" value="1"/>
</dbReference>
<dbReference type="GO" id="GO:0006633">
    <property type="term" value="P:fatty acid biosynthetic process"/>
    <property type="evidence" value="ECO:0007669"/>
    <property type="project" value="InterPro"/>
</dbReference>
<dbReference type="InterPro" id="IPR036291">
    <property type="entry name" value="NAD(P)-bd_dom_sf"/>
</dbReference>
<dbReference type="InterPro" id="IPR014043">
    <property type="entry name" value="Acyl_transferase_dom"/>
</dbReference>
<dbReference type="GO" id="GO:0031177">
    <property type="term" value="F:phosphopantetheine binding"/>
    <property type="evidence" value="ECO:0007669"/>
    <property type="project" value="InterPro"/>
</dbReference>
<dbReference type="SMART" id="SM00823">
    <property type="entry name" value="PKS_PP"/>
    <property type="match status" value="1"/>
</dbReference>
<dbReference type="Pfam" id="PF21089">
    <property type="entry name" value="PKS_DH_N"/>
    <property type="match status" value="1"/>
</dbReference>
<dbReference type="InterPro" id="IPR014030">
    <property type="entry name" value="Ketoacyl_synth_N"/>
</dbReference>
<dbReference type="GO" id="GO:0016491">
    <property type="term" value="F:oxidoreductase activity"/>
    <property type="evidence" value="ECO:0007669"/>
    <property type="project" value="InterPro"/>
</dbReference>
<feature type="active site" description="Proton acceptor; for dehydratase activity" evidence="7">
    <location>
        <position position="927"/>
    </location>
</feature>
<dbReference type="InterPro" id="IPR011032">
    <property type="entry name" value="GroES-like_sf"/>
</dbReference>
<reference evidence="11 12" key="1">
    <citation type="submission" date="2017-05" db="EMBL/GenBank/DDBJ databases">
        <title>Full genome sequence of Pseudorhodoplanes sinuspersici.</title>
        <authorList>
            <person name="Dastgheib S.M.M."/>
            <person name="Shavandi M."/>
            <person name="Tirandaz H."/>
        </authorList>
    </citation>
    <scope>NUCLEOTIDE SEQUENCE [LARGE SCALE GENOMIC DNA]</scope>
    <source>
        <strain evidence="11 12">RIPI110</strain>
    </source>
</reference>
<keyword evidence="6" id="KW-0012">Acyltransferase</keyword>
<dbReference type="InterPro" id="IPR049551">
    <property type="entry name" value="PKS_DH_C"/>
</dbReference>
<evidence type="ECO:0000313" key="11">
    <source>
        <dbReference type="EMBL" id="ARQ02301.1"/>
    </source>
</evidence>
<dbReference type="Pfam" id="PF00107">
    <property type="entry name" value="ADH_zinc_N"/>
    <property type="match status" value="1"/>
</dbReference>
<dbReference type="SUPFAM" id="SSF55048">
    <property type="entry name" value="Probable ACP-binding domain of malonyl-CoA ACP transacylase"/>
    <property type="match status" value="1"/>
</dbReference>
<dbReference type="Pfam" id="PF02801">
    <property type="entry name" value="Ketoacyl-synt_C"/>
    <property type="match status" value="1"/>
</dbReference>
<dbReference type="InterPro" id="IPR057326">
    <property type="entry name" value="KR_dom"/>
</dbReference>
<dbReference type="Gene3D" id="3.10.129.110">
    <property type="entry name" value="Polyketide synthase dehydratase"/>
    <property type="match status" value="1"/>
</dbReference>
<dbReference type="SMART" id="SM00827">
    <property type="entry name" value="PKS_AT"/>
    <property type="match status" value="1"/>
</dbReference>
<evidence type="ECO:0000256" key="7">
    <source>
        <dbReference type="PROSITE-ProRule" id="PRU01363"/>
    </source>
</evidence>
<evidence type="ECO:0000256" key="6">
    <source>
        <dbReference type="ARBA" id="ARBA00023315"/>
    </source>
</evidence>
<feature type="region of interest" description="C-terminal hotdog fold" evidence="7">
    <location>
        <begin position="1028"/>
        <end position="1172"/>
    </location>
</feature>
<dbReference type="GO" id="GO:0004312">
    <property type="term" value="F:fatty acid synthase activity"/>
    <property type="evidence" value="ECO:0007669"/>
    <property type="project" value="TreeGrafter"/>
</dbReference>
<evidence type="ECO:0000256" key="2">
    <source>
        <dbReference type="ARBA" id="ARBA00022553"/>
    </source>
</evidence>
<dbReference type="SMART" id="SM00829">
    <property type="entry name" value="PKS_ER"/>
    <property type="match status" value="1"/>
</dbReference>
<dbReference type="InterPro" id="IPR009081">
    <property type="entry name" value="PP-bd_ACP"/>
</dbReference>
<dbReference type="InterPro" id="IPR020843">
    <property type="entry name" value="ER"/>
</dbReference>
<dbReference type="SUPFAM" id="SSF53901">
    <property type="entry name" value="Thiolase-like"/>
    <property type="match status" value="1"/>
</dbReference>
<dbReference type="InterPro" id="IPR020841">
    <property type="entry name" value="PKS_Beta-ketoAc_synthase_dom"/>
</dbReference>
<keyword evidence="1" id="KW-0596">Phosphopantetheine</keyword>
<evidence type="ECO:0000259" key="9">
    <source>
        <dbReference type="PROSITE" id="PS52004"/>
    </source>
</evidence>
<dbReference type="RefSeq" id="WP_086090732.1">
    <property type="nucleotide sequence ID" value="NZ_CP021112.1"/>
</dbReference>
<dbReference type="Pfam" id="PF16197">
    <property type="entry name" value="KAsynt_C_assoc"/>
    <property type="match status" value="1"/>
</dbReference>
<dbReference type="Gene3D" id="3.40.50.720">
    <property type="entry name" value="NAD(P)-binding Rossmann-like Domain"/>
    <property type="match status" value="3"/>
</dbReference>
<feature type="domain" description="Ketosynthase family 3 (KS3)" evidence="9">
    <location>
        <begin position="11"/>
        <end position="435"/>
    </location>
</feature>
<keyword evidence="5" id="KW-0511">Multifunctional enzyme</keyword>
<dbReference type="InterPro" id="IPR013154">
    <property type="entry name" value="ADH-like_N"/>
</dbReference>
<dbReference type="InterPro" id="IPR001227">
    <property type="entry name" value="Ac_transferase_dom_sf"/>
</dbReference>
<dbReference type="InterPro" id="IPR013149">
    <property type="entry name" value="ADH-like_C"/>
</dbReference>
<dbReference type="InterPro" id="IPR032821">
    <property type="entry name" value="PKS_assoc"/>
</dbReference>
<feature type="domain" description="PKS/mFAS DH" evidence="10">
    <location>
        <begin position="898"/>
        <end position="1172"/>
    </location>
</feature>
<dbReference type="InterPro" id="IPR014031">
    <property type="entry name" value="Ketoacyl_synth_C"/>
</dbReference>
<dbReference type="SMART" id="SM00826">
    <property type="entry name" value="PKS_DH"/>
    <property type="match status" value="1"/>
</dbReference>
<proteinExistence type="predicted"/>
<dbReference type="GO" id="GO:0004315">
    <property type="term" value="F:3-oxoacyl-[acyl-carrier-protein] synthase activity"/>
    <property type="evidence" value="ECO:0007669"/>
    <property type="project" value="InterPro"/>
</dbReference>
<dbReference type="PROSITE" id="PS52019">
    <property type="entry name" value="PKS_MFAS_DH"/>
    <property type="match status" value="1"/>
</dbReference>
<keyword evidence="3" id="KW-0808">Transferase</keyword>
<feature type="region of interest" description="N-terminal hotdog fold" evidence="7">
    <location>
        <begin position="898"/>
        <end position="1017"/>
    </location>
</feature>
<dbReference type="Pfam" id="PF08240">
    <property type="entry name" value="ADH_N"/>
    <property type="match status" value="1"/>
</dbReference>
<dbReference type="OrthoDB" id="9778690at2"/>
<dbReference type="InterPro" id="IPR018201">
    <property type="entry name" value="Ketoacyl_synth_AS"/>
</dbReference>
<dbReference type="InterPro" id="IPR029063">
    <property type="entry name" value="SAM-dependent_MTases_sf"/>
</dbReference>
<evidence type="ECO:0000259" key="8">
    <source>
        <dbReference type="PROSITE" id="PS50075"/>
    </source>
</evidence>
<evidence type="ECO:0000256" key="5">
    <source>
        <dbReference type="ARBA" id="ARBA00023268"/>
    </source>
</evidence>
<dbReference type="InterPro" id="IPR049552">
    <property type="entry name" value="PKS_DH_N"/>
</dbReference>
<dbReference type="SMART" id="SM00822">
    <property type="entry name" value="PKS_KR"/>
    <property type="match status" value="1"/>
</dbReference>
<dbReference type="STRING" id="1235591.CAK95_26770"/>
<dbReference type="InterPro" id="IPR042104">
    <property type="entry name" value="PKS_dehydratase_sf"/>
</dbReference>
<dbReference type="PROSITE" id="PS00606">
    <property type="entry name" value="KS3_1"/>
    <property type="match status" value="1"/>
</dbReference>
<dbReference type="InterPro" id="IPR036736">
    <property type="entry name" value="ACP-like_sf"/>
</dbReference>